<dbReference type="AlphaFoldDB" id="A0A4Z1GW84"/>
<evidence type="ECO:0000256" key="1">
    <source>
        <dbReference type="SAM" id="MobiDB-lite"/>
    </source>
</evidence>
<dbReference type="EMBL" id="PQXK01000033">
    <property type="protein sequence ID" value="TGO40688.1"/>
    <property type="molecule type" value="Genomic_DNA"/>
</dbReference>
<dbReference type="Proteomes" id="UP000297814">
    <property type="component" value="Unassembled WGS sequence"/>
</dbReference>
<protein>
    <submittedName>
        <fullName evidence="2">Uncharacterized protein</fullName>
    </submittedName>
</protein>
<evidence type="ECO:0000313" key="3">
    <source>
        <dbReference type="Proteomes" id="UP000297814"/>
    </source>
</evidence>
<name>A0A4Z1GW84_9HELO</name>
<feature type="region of interest" description="Disordered" evidence="1">
    <location>
        <begin position="105"/>
        <end position="131"/>
    </location>
</feature>
<reference evidence="2 3" key="1">
    <citation type="submission" date="2017-12" db="EMBL/GenBank/DDBJ databases">
        <title>Comparative genomics of Botrytis spp.</title>
        <authorList>
            <person name="Valero-Jimenez C.A."/>
            <person name="Tapia P."/>
            <person name="Veloso J."/>
            <person name="Silva-Moreno E."/>
            <person name="Staats M."/>
            <person name="Valdes J.H."/>
            <person name="Van Kan J.A.L."/>
        </authorList>
    </citation>
    <scope>NUCLEOTIDE SEQUENCE [LARGE SCALE GENOMIC DNA]</scope>
    <source>
        <strain evidence="2 3">Bh0001</strain>
    </source>
</reference>
<comment type="caution">
    <text evidence="2">The sequence shown here is derived from an EMBL/GenBank/DDBJ whole genome shotgun (WGS) entry which is preliminary data.</text>
</comment>
<proteinExistence type="predicted"/>
<keyword evidence="3" id="KW-1185">Reference proteome</keyword>
<gene>
    <name evidence="2" type="ORF">BHYA_0033g00420</name>
</gene>
<evidence type="ECO:0000313" key="2">
    <source>
        <dbReference type="EMBL" id="TGO40688.1"/>
    </source>
</evidence>
<accession>A0A4Z1GW84</accession>
<feature type="compositionally biased region" description="Basic and acidic residues" evidence="1">
    <location>
        <begin position="105"/>
        <end position="116"/>
    </location>
</feature>
<organism evidence="2 3">
    <name type="scientific">Botrytis hyacinthi</name>
    <dbReference type="NCBI Taxonomy" id="278943"/>
    <lineage>
        <taxon>Eukaryota</taxon>
        <taxon>Fungi</taxon>
        <taxon>Dikarya</taxon>
        <taxon>Ascomycota</taxon>
        <taxon>Pezizomycotina</taxon>
        <taxon>Leotiomycetes</taxon>
        <taxon>Helotiales</taxon>
        <taxon>Sclerotiniaceae</taxon>
        <taxon>Botrytis</taxon>
    </lineage>
</organism>
<sequence length="131" mass="14020">MSPKANPSEKSDDEKLLIAVLSLWDPLPSVDNNRLGALLGIKPGTSAVRWHRFKAKLLKDSENNKAGDDVKVEQTTAALGNSAGDKTSADDADIGKAAAVFDNKKRAKNGERKRAAAMDGKQATCSTQENR</sequence>